<dbReference type="EMBL" id="FORQ01000002">
    <property type="protein sequence ID" value="SFI92033.1"/>
    <property type="molecule type" value="Genomic_DNA"/>
</dbReference>
<feature type="domain" description="Peptidase S9A N-terminal" evidence="12">
    <location>
        <begin position="19"/>
        <end position="417"/>
    </location>
</feature>
<keyword evidence="4" id="KW-0732">Signal</keyword>
<evidence type="ECO:0000256" key="9">
    <source>
        <dbReference type="ARBA" id="ARBA00081187"/>
    </source>
</evidence>
<dbReference type="SUPFAM" id="SSF53474">
    <property type="entry name" value="alpha/beta-Hydrolases"/>
    <property type="match status" value="1"/>
</dbReference>
<keyword evidence="7" id="KW-0720">Serine protease</keyword>
<dbReference type="Gene3D" id="2.130.10.120">
    <property type="entry name" value="Prolyl oligopeptidase, N-terminal domain"/>
    <property type="match status" value="1"/>
</dbReference>
<evidence type="ECO:0000256" key="7">
    <source>
        <dbReference type="ARBA" id="ARBA00022825"/>
    </source>
</evidence>
<evidence type="ECO:0000256" key="4">
    <source>
        <dbReference type="ARBA" id="ARBA00022729"/>
    </source>
</evidence>
<protein>
    <recommendedName>
        <fullName evidence="9">Proline-specific endopeptidase</fullName>
    </recommendedName>
</protein>
<keyword evidence="5" id="KW-0574">Periplasm</keyword>
<dbReference type="InterPro" id="IPR002471">
    <property type="entry name" value="Pept_S9_AS"/>
</dbReference>
<dbReference type="GO" id="GO:0006508">
    <property type="term" value="P:proteolysis"/>
    <property type="evidence" value="ECO:0007669"/>
    <property type="project" value="UniProtKB-KW"/>
</dbReference>
<keyword evidence="3" id="KW-0645">Protease</keyword>
<feature type="region of interest" description="Disordered" evidence="10">
    <location>
        <begin position="1"/>
        <end position="23"/>
    </location>
</feature>
<feature type="domain" description="Peptidase S9 prolyl oligopeptidase catalytic" evidence="11">
    <location>
        <begin position="478"/>
        <end position="690"/>
    </location>
</feature>
<comment type="function">
    <text evidence="8">Cleaves peptide bonds on the C-terminal side of prolyl residues within peptides that are up to approximately 30 amino acids long. Has an absolute requirement for an X-Pro bond in the trans configuration immediately preceding the Pro-Y scissible bond.</text>
</comment>
<dbReference type="GO" id="GO:0042597">
    <property type="term" value="C:periplasmic space"/>
    <property type="evidence" value="ECO:0007669"/>
    <property type="project" value="UniProtKB-SubCell"/>
</dbReference>
<reference evidence="14" key="1">
    <citation type="submission" date="2016-10" db="EMBL/GenBank/DDBJ databases">
        <authorList>
            <person name="Varghese N."/>
            <person name="Submissions S."/>
        </authorList>
    </citation>
    <scope>NUCLEOTIDE SEQUENCE [LARGE SCALE GENOMIC DNA]</scope>
    <source>
        <strain evidence="14">DSM 22251</strain>
    </source>
</reference>
<evidence type="ECO:0000256" key="2">
    <source>
        <dbReference type="ARBA" id="ARBA00005228"/>
    </source>
</evidence>
<dbReference type="PANTHER" id="PTHR11757">
    <property type="entry name" value="PROTEASE FAMILY S9A OLIGOPEPTIDASE"/>
    <property type="match status" value="1"/>
</dbReference>
<dbReference type="InterPro" id="IPR023302">
    <property type="entry name" value="Pept_S9A_N"/>
</dbReference>
<dbReference type="PRINTS" id="PR00862">
    <property type="entry name" value="PROLIGOPTASE"/>
</dbReference>
<dbReference type="InterPro" id="IPR001375">
    <property type="entry name" value="Peptidase_S9_cat"/>
</dbReference>
<dbReference type="RefSeq" id="WP_089819796.1">
    <property type="nucleotide sequence ID" value="NZ_FORQ01000002.1"/>
</dbReference>
<evidence type="ECO:0000256" key="6">
    <source>
        <dbReference type="ARBA" id="ARBA00022801"/>
    </source>
</evidence>
<name>A0A1I3M4Y7_9FLAO</name>
<comment type="subcellular location">
    <subcellularLocation>
        <location evidence="1">Periplasm</location>
    </subcellularLocation>
</comment>
<dbReference type="SUPFAM" id="SSF50993">
    <property type="entry name" value="Peptidase/esterase 'gauge' domain"/>
    <property type="match status" value="1"/>
</dbReference>
<evidence type="ECO:0000259" key="11">
    <source>
        <dbReference type="Pfam" id="PF00326"/>
    </source>
</evidence>
<dbReference type="Proteomes" id="UP000242560">
    <property type="component" value="Unassembled WGS sequence"/>
</dbReference>
<dbReference type="InterPro" id="IPR029058">
    <property type="entry name" value="AB_hydrolase_fold"/>
</dbReference>
<dbReference type="AlphaFoldDB" id="A0A1I3M4Y7"/>
<evidence type="ECO:0000256" key="8">
    <source>
        <dbReference type="ARBA" id="ARBA00060121"/>
    </source>
</evidence>
<proteinExistence type="inferred from homology"/>
<evidence type="ECO:0000313" key="13">
    <source>
        <dbReference type="EMBL" id="SFI92033.1"/>
    </source>
</evidence>
<evidence type="ECO:0000256" key="1">
    <source>
        <dbReference type="ARBA" id="ARBA00004418"/>
    </source>
</evidence>
<dbReference type="PROSITE" id="PS00708">
    <property type="entry name" value="PRO_ENDOPEP_SER"/>
    <property type="match status" value="1"/>
</dbReference>
<evidence type="ECO:0000256" key="5">
    <source>
        <dbReference type="ARBA" id="ARBA00022764"/>
    </source>
</evidence>
<keyword evidence="6" id="KW-0378">Hydrolase</keyword>
<dbReference type="Pfam" id="PF02897">
    <property type="entry name" value="Peptidase_S9_N"/>
    <property type="match status" value="1"/>
</dbReference>
<comment type="similarity">
    <text evidence="2">Belongs to the peptidase S9A family.</text>
</comment>
<dbReference type="InterPro" id="IPR051543">
    <property type="entry name" value="Serine_Peptidase_S9A"/>
</dbReference>
<dbReference type="InterPro" id="IPR002470">
    <property type="entry name" value="Peptidase_S9A"/>
</dbReference>
<evidence type="ECO:0000256" key="3">
    <source>
        <dbReference type="ARBA" id="ARBA00022670"/>
    </source>
</evidence>
<dbReference type="FunFam" id="3.40.50.1820:FF:000005">
    <property type="entry name" value="Prolyl endopeptidase"/>
    <property type="match status" value="1"/>
</dbReference>
<accession>A0A1I3M4Y7</accession>
<evidence type="ECO:0000313" key="14">
    <source>
        <dbReference type="Proteomes" id="UP000242560"/>
    </source>
</evidence>
<dbReference type="Gene3D" id="3.40.50.1820">
    <property type="entry name" value="alpha/beta hydrolase"/>
    <property type="match status" value="1"/>
</dbReference>
<evidence type="ECO:0000256" key="10">
    <source>
        <dbReference type="SAM" id="MobiDB-lite"/>
    </source>
</evidence>
<dbReference type="PANTHER" id="PTHR11757:SF19">
    <property type="entry name" value="PROLYL ENDOPEPTIDASE-LIKE"/>
    <property type="match status" value="1"/>
</dbReference>
<organism evidence="13 14">
    <name type="scientific">Kaistella treverensis</name>
    <dbReference type="NCBI Taxonomy" id="631455"/>
    <lineage>
        <taxon>Bacteria</taxon>
        <taxon>Pseudomonadati</taxon>
        <taxon>Bacteroidota</taxon>
        <taxon>Flavobacteriia</taxon>
        <taxon>Flavobacteriales</taxon>
        <taxon>Weeksellaceae</taxon>
        <taxon>Chryseobacterium group</taxon>
        <taxon>Kaistella</taxon>
    </lineage>
</organism>
<dbReference type="GO" id="GO:0004252">
    <property type="term" value="F:serine-type endopeptidase activity"/>
    <property type="evidence" value="ECO:0007669"/>
    <property type="project" value="InterPro"/>
</dbReference>
<gene>
    <name evidence="13" type="ORF">SAMN05421638_1530</name>
</gene>
<evidence type="ECO:0000259" key="12">
    <source>
        <dbReference type="Pfam" id="PF02897"/>
    </source>
</evidence>
<dbReference type="Pfam" id="PF00326">
    <property type="entry name" value="Peptidase_S9"/>
    <property type="match status" value="1"/>
</dbReference>
<feature type="compositionally biased region" description="Basic and acidic residues" evidence="10">
    <location>
        <begin position="1"/>
        <end position="14"/>
    </location>
</feature>
<keyword evidence="14" id="KW-1185">Reference proteome</keyword>
<sequence length="698" mass="80912">MSNINQEKKPEKQPKNSVPRARKVDHILETHGDKRNDPYFWLNERENPEVLAYLKAENSYADAVMKDTEDFQQQLFDEMKARYKENDESLPYFFNEYWYIVRYEEGKEHPLFTRKHLTLENPEELILDVNILAEKHKFFEVGSVAVSPNNKLASYSSDNMGRRIYELNFKNLENGEILQDQIPNTTGKAVWANDNEHVFYIRKDESLRAFQVYLHQLGTDSSQDVLVFHEKDETFDVNVYKTKSLEYIFIASSSTISDEQRFIPASDVLAEWKIIQPRIDDLEYAVEHYQDEFYIITNADDATNFKLVKTKVAQPGIEFWTDVIPHREDVLLEGFEIFNKYLVLEERTEGLLQLKIINSTDNSVHFLPFSDPTYTAYIGLNLEFDTDKLRYGYTSLTQPSSTFEYDMKERTTILLKQQEVLGGDFSPENYISERIWAKARDGKKVPISLVFHKDTPKSSETPLLLYGYGSYGHTVDASFSNVRLSLLNRGFIFAIAHIRGGEYLGREWYEDGKMLNKKNTFFDFIDAAKHLIKENYTLSKHLYAMGGSAGGLLVGAVMNYEPELFNGIVAQVPFVDVVTTMLDETIPLTTGEFDEWGNPKKKKYYEYMKSYSPYDNIEAKNYPNLLITTGFHDSQVQYWEPAKWTAKFRDVKTDQNLLIFKTDLSSGHGGASGRFESLKEDALEYAFLMKLENKIDGK</sequence>